<sequence>MKTRDLLSLFLFIAISVSGFSQNNFNTNNVKWMKYWTNFSPNKTNYADYEEQLPNIIDRDTYLRSDIIYFISGNVYVTNDATLTIEEGTLIKADTDQTTNLIISRGSKLIADGTKSAPIVFTSNKSSNSRKSGDWGGITIIGSGKANTIEGEGIIKGKFNPLYTIFGGNNIDEETTILRYVRIEYAGKSTNGLSLYALGNTSIVENIMVSYSADDSFEWHGGASTSKNLISYKANDDDFDFTQGYRGELINIVAVKHPYITSNNGSYAIEVDGYNKKIGFDNTKILSSIDITGATLISLVDESNYTHTRAAISINNLGELYINNSSISGFSDVVQLDNTFSTLGMIETAFKLDNSFFNVHKEGVITHNDIENSTFNLLKYNRFTKSFKQPEEIFSAPLDKTNPDFSLKNSLNNYMVVQ</sequence>
<keyword evidence="1" id="KW-0732">Signal</keyword>
<dbReference type="Proteomes" id="UP001501758">
    <property type="component" value="Unassembled WGS sequence"/>
</dbReference>
<dbReference type="RefSeq" id="WP_343911659.1">
    <property type="nucleotide sequence ID" value="NZ_BAAAGE010000001.1"/>
</dbReference>
<feature type="chain" id="PRO_5045271831" description="T9SS C-terminal target domain-containing protein" evidence="1">
    <location>
        <begin position="22"/>
        <end position="418"/>
    </location>
</feature>
<gene>
    <name evidence="2" type="ORF">GCM10009430_14320</name>
</gene>
<reference evidence="2 3" key="1">
    <citation type="journal article" date="2019" name="Int. J. Syst. Evol. Microbiol.">
        <title>The Global Catalogue of Microorganisms (GCM) 10K type strain sequencing project: providing services to taxonomists for standard genome sequencing and annotation.</title>
        <authorList>
            <consortium name="The Broad Institute Genomics Platform"/>
            <consortium name="The Broad Institute Genome Sequencing Center for Infectious Disease"/>
            <person name="Wu L."/>
            <person name="Ma J."/>
        </authorList>
    </citation>
    <scope>NUCLEOTIDE SEQUENCE [LARGE SCALE GENOMIC DNA]</scope>
    <source>
        <strain evidence="2 3">JCM 15974</strain>
    </source>
</reference>
<protein>
    <recommendedName>
        <fullName evidence="4">T9SS C-terminal target domain-containing protein</fullName>
    </recommendedName>
</protein>
<evidence type="ECO:0008006" key="4">
    <source>
        <dbReference type="Google" id="ProtNLM"/>
    </source>
</evidence>
<evidence type="ECO:0000313" key="2">
    <source>
        <dbReference type="EMBL" id="GAA0717411.1"/>
    </source>
</evidence>
<dbReference type="PANTHER" id="PTHR41339:SF1">
    <property type="entry name" value="SECRETED PROTEIN"/>
    <property type="match status" value="1"/>
</dbReference>
<evidence type="ECO:0000256" key="1">
    <source>
        <dbReference type="SAM" id="SignalP"/>
    </source>
</evidence>
<organism evidence="2 3">
    <name type="scientific">Aquimarina litoralis</name>
    <dbReference type="NCBI Taxonomy" id="584605"/>
    <lineage>
        <taxon>Bacteria</taxon>
        <taxon>Pseudomonadati</taxon>
        <taxon>Bacteroidota</taxon>
        <taxon>Flavobacteriia</taxon>
        <taxon>Flavobacteriales</taxon>
        <taxon>Flavobacteriaceae</taxon>
        <taxon>Aquimarina</taxon>
    </lineage>
</organism>
<keyword evidence="3" id="KW-1185">Reference proteome</keyword>
<feature type="signal peptide" evidence="1">
    <location>
        <begin position="1"/>
        <end position="21"/>
    </location>
</feature>
<comment type="caution">
    <text evidence="2">The sequence shown here is derived from an EMBL/GenBank/DDBJ whole genome shotgun (WGS) entry which is preliminary data.</text>
</comment>
<proteinExistence type="predicted"/>
<accession>A0ABN1IN23</accession>
<evidence type="ECO:0000313" key="3">
    <source>
        <dbReference type="Proteomes" id="UP001501758"/>
    </source>
</evidence>
<dbReference type="EMBL" id="BAAAGE010000001">
    <property type="protein sequence ID" value="GAA0717411.1"/>
    <property type="molecule type" value="Genomic_DNA"/>
</dbReference>
<name>A0ABN1IN23_9FLAO</name>
<dbReference type="PANTHER" id="PTHR41339">
    <property type="entry name" value="LIPL48"/>
    <property type="match status" value="1"/>
</dbReference>